<protein>
    <submittedName>
        <fullName evidence="1">Uncharacterized protein</fullName>
    </submittedName>
</protein>
<keyword evidence="2" id="KW-1185">Reference proteome</keyword>
<name>A0ACB7ZPV3_9AGAM</name>
<evidence type="ECO:0000313" key="2">
    <source>
        <dbReference type="Proteomes" id="UP000790377"/>
    </source>
</evidence>
<reference evidence="1" key="1">
    <citation type="journal article" date="2021" name="New Phytol.">
        <title>Evolutionary innovations through gain and loss of genes in the ectomycorrhizal Boletales.</title>
        <authorList>
            <person name="Wu G."/>
            <person name="Miyauchi S."/>
            <person name="Morin E."/>
            <person name="Kuo A."/>
            <person name="Drula E."/>
            <person name="Varga T."/>
            <person name="Kohler A."/>
            <person name="Feng B."/>
            <person name="Cao Y."/>
            <person name="Lipzen A."/>
            <person name="Daum C."/>
            <person name="Hundley H."/>
            <person name="Pangilinan J."/>
            <person name="Johnson J."/>
            <person name="Barry K."/>
            <person name="LaButti K."/>
            <person name="Ng V."/>
            <person name="Ahrendt S."/>
            <person name="Min B."/>
            <person name="Choi I.G."/>
            <person name="Park H."/>
            <person name="Plett J.M."/>
            <person name="Magnuson J."/>
            <person name="Spatafora J.W."/>
            <person name="Nagy L.G."/>
            <person name="Henrissat B."/>
            <person name="Grigoriev I.V."/>
            <person name="Yang Z.L."/>
            <person name="Xu J."/>
            <person name="Martin F.M."/>
        </authorList>
    </citation>
    <scope>NUCLEOTIDE SEQUENCE</scope>
    <source>
        <strain evidence="1">ATCC 28755</strain>
    </source>
</reference>
<dbReference type="Proteomes" id="UP000790377">
    <property type="component" value="Unassembled WGS sequence"/>
</dbReference>
<comment type="caution">
    <text evidence="1">The sequence shown here is derived from an EMBL/GenBank/DDBJ whole genome shotgun (WGS) entry which is preliminary data.</text>
</comment>
<proteinExistence type="predicted"/>
<dbReference type="EMBL" id="MU269385">
    <property type="protein sequence ID" value="KAH7902926.1"/>
    <property type="molecule type" value="Genomic_DNA"/>
</dbReference>
<accession>A0ACB7ZPV3</accession>
<sequence length="139" mass="15362">MSRQVLPHLRPVPCIRTKSPPRKARSICPDKNDLGGRRPHASPDKKLKIWKICPDTKRQFLILWHGPTHSLSGVLLGTASLTTKVRCSEIIRERMVVTLGESIDNGSADSVVKPECPITPPLPNLPRQGAVRPTLKNSP</sequence>
<gene>
    <name evidence="1" type="ORF">BJ138DRAFT_1108109</name>
</gene>
<organism evidence="1 2">
    <name type="scientific">Hygrophoropsis aurantiaca</name>
    <dbReference type="NCBI Taxonomy" id="72124"/>
    <lineage>
        <taxon>Eukaryota</taxon>
        <taxon>Fungi</taxon>
        <taxon>Dikarya</taxon>
        <taxon>Basidiomycota</taxon>
        <taxon>Agaricomycotina</taxon>
        <taxon>Agaricomycetes</taxon>
        <taxon>Agaricomycetidae</taxon>
        <taxon>Boletales</taxon>
        <taxon>Coniophorineae</taxon>
        <taxon>Hygrophoropsidaceae</taxon>
        <taxon>Hygrophoropsis</taxon>
    </lineage>
</organism>
<evidence type="ECO:0000313" key="1">
    <source>
        <dbReference type="EMBL" id="KAH7902926.1"/>
    </source>
</evidence>